<dbReference type="Gene3D" id="2.40.10.220">
    <property type="entry name" value="predicted glycosyltransferase like domains"/>
    <property type="match status" value="1"/>
</dbReference>
<dbReference type="Pfam" id="PF07238">
    <property type="entry name" value="PilZ"/>
    <property type="match status" value="1"/>
</dbReference>
<dbReference type="AlphaFoldDB" id="A0A9C7GCX3"/>
<dbReference type="Pfam" id="PF12945">
    <property type="entry name" value="PilZNR"/>
    <property type="match status" value="1"/>
</dbReference>
<feature type="domain" description="Type III secretion system flagellar brake protein YcgR PilZN" evidence="2">
    <location>
        <begin position="4"/>
        <end position="85"/>
    </location>
</feature>
<dbReference type="GO" id="GO:0035438">
    <property type="term" value="F:cyclic-di-GMP binding"/>
    <property type="evidence" value="ECO:0007669"/>
    <property type="project" value="InterPro"/>
</dbReference>
<evidence type="ECO:0000259" key="2">
    <source>
        <dbReference type="Pfam" id="PF12945"/>
    </source>
</evidence>
<dbReference type="Proteomes" id="UP000789845">
    <property type="component" value="Unassembled WGS sequence"/>
</dbReference>
<name>A0A9C7GCX3_9BACI</name>
<sequence length="210" mass="24113">MNLKVNQNIVVNVEVEDQSFQSIVADVTEKEIFISLPLEGVVIRNLPVNTSISVYYSASDNQYKFPSTINGKISDNIPLYRIVKPQPKDIVKVQRRDNFRVKTNLSLKLNEYEFITLNISAGGLLFSCNKDLMLKVGDAVTGILFIPPIDNKTIDPIHFQGAVRRVSKNDIPDKMYIALEFVRLNDRDQMNLVQYCFYKQKQNRLIQQNL</sequence>
<dbReference type="EMBL" id="CAKJTG010000023">
    <property type="protein sequence ID" value="CAG9609785.1"/>
    <property type="molecule type" value="Genomic_DNA"/>
</dbReference>
<proteinExistence type="predicted"/>
<organism evidence="3 4">
    <name type="scientific">Pseudoneobacillus rhizosphaerae</name>
    <dbReference type="NCBI Taxonomy" id="2880968"/>
    <lineage>
        <taxon>Bacteria</taxon>
        <taxon>Bacillati</taxon>
        <taxon>Bacillota</taxon>
        <taxon>Bacilli</taxon>
        <taxon>Bacillales</taxon>
        <taxon>Bacillaceae</taxon>
        <taxon>Pseudoneobacillus</taxon>
    </lineage>
</organism>
<reference evidence="3" key="1">
    <citation type="submission" date="2021-10" db="EMBL/GenBank/DDBJ databases">
        <authorList>
            <person name="Criscuolo A."/>
        </authorList>
    </citation>
    <scope>NUCLEOTIDE SEQUENCE</scope>
    <source>
        <strain evidence="3">CIP111885</strain>
    </source>
</reference>
<evidence type="ECO:0000259" key="1">
    <source>
        <dbReference type="Pfam" id="PF07238"/>
    </source>
</evidence>
<protein>
    <recommendedName>
        <fullName evidence="5">PilZ domain-containing protein</fullName>
    </recommendedName>
</protein>
<dbReference type="InterPro" id="IPR009926">
    <property type="entry name" value="T3SS_YcgR_PilZN"/>
</dbReference>
<feature type="domain" description="PilZ" evidence="1">
    <location>
        <begin position="94"/>
        <end position="197"/>
    </location>
</feature>
<comment type="caution">
    <text evidence="3">The sequence shown here is derived from an EMBL/GenBank/DDBJ whole genome shotgun (WGS) entry which is preliminary data.</text>
</comment>
<dbReference type="InterPro" id="IPR009875">
    <property type="entry name" value="PilZ_domain"/>
</dbReference>
<keyword evidence="4" id="KW-1185">Reference proteome</keyword>
<gene>
    <name evidence="3" type="primary">ypfA</name>
    <name evidence="3" type="ORF">NEOCIP111885_03528</name>
</gene>
<accession>A0A9C7GCX3</accession>
<evidence type="ECO:0000313" key="4">
    <source>
        <dbReference type="Proteomes" id="UP000789845"/>
    </source>
</evidence>
<dbReference type="RefSeq" id="WP_230498021.1">
    <property type="nucleotide sequence ID" value="NZ_CAKJTG010000023.1"/>
</dbReference>
<evidence type="ECO:0000313" key="3">
    <source>
        <dbReference type="EMBL" id="CAG9609785.1"/>
    </source>
</evidence>
<evidence type="ECO:0008006" key="5">
    <source>
        <dbReference type="Google" id="ProtNLM"/>
    </source>
</evidence>